<dbReference type="EMBL" id="CM007903">
    <property type="protein sequence ID" value="OTF98624.1"/>
    <property type="molecule type" value="Genomic_DNA"/>
</dbReference>
<dbReference type="InParanoid" id="A0A251SIG0"/>
<dbReference type="STRING" id="4232.A0A251SIG0"/>
<reference evidence="1 3" key="1">
    <citation type="journal article" date="2017" name="Nature">
        <title>The sunflower genome provides insights into oil metabolism, flowering and Asterid evolution.</title>
        <authorList>
            <person name="Badouin H."/>
            <person name="Gouzy J."/>
            <person name="Grassa C.J."/>
            <person name="Murat F."/>
            <person name="Staton S.E."/>
            <person name="Cottret L."/>
            <person name="Lelandais-Briere C."/>
            <person name="Owens G.L."/>
            <person name="Carrere S."/>
            <person name="Mayjonade B."/>
            <person name="Legrand L."/>
            <person name="Gill N."/>
            <person name="Kane N.C."/>
            <person name="Bowers J.E."/>
            <person name="Hubner S."/>
            <person name="Bellec A."/>
            <person name="Berard A."/>
            <person name="Berges H."/>
            <person name="Blanchet N."/>
            <person name="Boniface M.C."/>
            <person name="Brunel D."/>
            <person name="Catrice O."/>
            <person name="Chaidir N."/>
            <person name="Claudel C."/>
            <person name="Donnadieu C."/>
            <person name="Faraut T."/>
            <person name="Fievet G."/>
            <person name="Helmstetter N."/>
            <person name="King M."/>
            <person name="Knapp S.J."/>
            <person name="Lai Z."/>
            <person name="Le Paslier M.C."/>
            <person name="Lippi Y."/>
            <person name="Lorenzon L."/>
            <person name="Mandel J.R."/>
            <person name="Marage G."/>
            <person name="Marchand G."/>
            <person name="Marquand E."/>
            <person name="Bret-Mestries E."/>
            <person name="Morien E."/>
            <person name="Nambeesan S."/>
            <person name="Nguyen T."/>
            <person name="Pegot-Espagnet P."/>
            <person name="Pouilly N."/>
            <person name="Raftis F."/>
            <person name="Sallet E."/>
            <person name="Schiex T."/>
            <person name="Thomas J."/>
            <person name="Vandecasteele C."/>
            <person name="Vares D."/>
            <person name="Vear F."/>
            <person name="Vautrin S."/>
            <person name="Crespi M."/>
            <person name="Mangin B."/>
            <person name="Burke J.M."/>
            <person name="Salse J."/>
            <person name="Munos S."/>
            <person name="Vincourt P."/>
            <person name="Rieseberg L.H."/>
            <person name="Langlade N.B."/>
        </authorList>
    </citation>
    <scope>NUCLEOTIDE SEQUENCE [LARGE SCALE GENOMIC DNA]</scope>
    <source>
        <strain evidence="3">cv. SF193</strain>
        <tissue evidence="1">Leaves</tissue>
    </source>
</reference>
<sequence length="53" mass="6479">MRWDELKPDFNQEQEPEQQETIYLEINTLSLISKPKDYYQIIEVEYEAAKEEI</sequence>
<keyword evidence="3" id="KW-1185">Reference proteome</keyword>
<organism evidence="2 3">
    <name type="scientific">Helianthus annuus</name>
    <name type="common">Common sunflower</name>
    <dbReference type="NCBI Taxonomy" id="4232"/>
    <lineage>
        <taxon>Eukaryota</taxon>
        <taxon>Viridiplantae</taxon>
        <taxon>Streptophyta</taxon>
        <taxon>Embryophyta</taxon>
        <taxon>Tracheophyta</taxon>
        <taxon>Spermatophyta</taxon>
        <taxon>Magnoliopsida</taxon>
        <taxon>eudicotyledons</taxon>
        <taxon>Gunneridae</taxon>
        <taxon>Pentapetalae</taxon>
        <taxon>asterids</taxon>
        <taxon>campanulids</taxon>
        <taxon>Asterales</taxon>
        <taxon>Asteraceae</taxon>
        <taxon>Asteroideae</taxon>
        <taxon>Heliantheae alliance</taxon>
        <taxon>Heliantheae</taxon>
        <taxon>Helianthus</taxon>
    </lineage>
</organism>
<name>A0A251SIG0_HELAN</name>
<gene>
    <name evidence="2" type="ORF">HannXRQ_Chr14g0447681</name>
    <name evidence="1" type="ORF">HanXRQr2_Chr14g0650251</name>
</gene>
<dbReference type="AlphaFoldDB" id="A0A251SIG0"/>
<evidence type="ECO:0000313" key="2">
    <source>
        <dbReference type="EMBL" id="OTF98624.1"/>
    </source>
</evidence>
<reference evidence="1" key="3">
    <citation type="submission" date="2020-06" db="EMBL/GenBank/DDBJ databases">
        <title>Helianthus annuus Genome sequencing and assembly Release 2.</title>
        <authorList>
            <person name="Gouzy J."/>
            <person name="Langlade N."/>
            <person name="Munos S."/>
        </authorList>
    </citation>
    <scope>NUCLEOTIDE SEQUENCE</scope>
    <source>
        <tissue evidence="1">Leaves</tissue>
    </source>
</reference>
<protein>
    <submittedName>
        <fullName evidence="2">Uncharacterized protein</fullName>
    </submittedName>
</protein>
<dbReference type="Gramene" id="mRNA:HanXRQr2_Chr14g0650251">
    <property type="protein sequence ID" value="mRNA:HanXRQr2_Chr14g0650251"/>
    <property type="gene ID" value="HanXRQr2_Chr14g0650251"/>
</dbReference>
<evidence type="ECO:0000313" key="3">
    <source>
        <dbReference type="Proteomes" id="UP000215914"/>
    </source>
</evidence>
<reference evidence="2" key="2">
    <citation type="submission" date="2017-02" db="EMBL/GenBank/DDBJ databases">
        <title>Sunflower complete genome.</title>
        <authorList>
            <person name="Langlade N."/>
            <person name="Munos S."/>
        </authorList>
    </citation>
    <scope>NUCLEOTIDE SEQUENCE [LARGE SCALE GENOMIC DNA]</scope>
    <source>
        <tissue evidence="2">Leaves</tissue>
    </source>
</reference>
<evidence type="ECO:0000313" key="1">
    <source>
        <dbReference type="EMBL" id="KAF5769606.1"/>
    </source>
</evidence>
<dbReference type="EMBL" id="MNCJ02000329">
    <property type="protein sequence ID" value="KAF5769606.1"/>
    <property type="molecule type" value="Genomic_DNA"/>
</dbReference>
<dbReference type="Proteomes" id="UP000215914">
    <property type="component" value="Chromosome 14"/>
</dbReference>
<accession>A0A251SIG0</accession>
<proteinExistence type="predicted"/>